<feature type="domain" description="TPM" evidence="3">
    <location>
        <begin position="31"/>
        <end position="159"/>
    </location>
</feature>
<sequence length="263" mass="28497">MKSIKLILLFIGVTLTAFAEIPERPTPPRLVNDFANVLSRNEYNQLEGTLEQFARETSTQIVVVTVKDLEGYDPGDYAFRLGENWGVGQKGNDNGIVILLKPKEADSNGQIFVATGYGLEGVLPDAVVNSTVVDNEMIPHFKENNYYKGLASGIKVIMDITRGEYTAQEYQEYYAQNRGGGIPVLFFIILFFVVLPILRGRRRRFYSPGRSLPFWVAMGMMSGGNSHRGSFNNFSSGGGSFGGGGFGGFGGGSFGGGGAGGSW</sequence>
<dbReference type="EMBL" id="CP046401">
    <property type="protein sequence ID" value="QGY43156.1"/>
    <property type="molecule type" value="Genomic_DNA"/>
</dbReference>
<keyword evidence="5" id="KW-1185">Reference proteome</keyword>
<dbReference type="PANTHER" id="PTHR30373">
    <property type="entry name" value="UPF0603 PROTEIN YGCG"/>
    <property type="match status" value="1"/>
</dbReference>
<evidence type="ECO:0000256" key="2">
    <source>
        <dbReference type="SAM" id="SignalP"/>
    </source>
</evidence>
<protein>
    <submittedName>
        <fullName evidence="4">TPM domain-containing protein</fullName>
    </submittedName>
</protein>
<dbReference type="InterPro" id="IPR007621">
    <property type="entry name" value="TPM_dom"/>
</dbReference>
<gene>
    <name evidence="4" type="ORF">GM418_05635</name>
</gene>
<evidence type="ECO:0000256" key="1">
    <source>
        <dbReference type="SAM" id="Phobius"/>
    </source>
</evidence>
<evidence type="ECO:0000313" key="5">
    <source>
        <dbReference type="Proteomes" id="UP000428260"/>
    </source>
</evidence>
<dbReference type="Gene3D" id="3.10.310.50">
    <property type="match status" value="1"/>
</dbReference>
<dbReference type="PANTHER" id="PTHR30373:SF2">
    <property type="entry name" value="UPF0603 PROTEIN YGCG"/>
    <property type="match status" value="1"/>
</dbReference>
<name>A0A6I6JJY9_9BACT</name>
<dbReference type="KEGG" id="mcos:GM418_05635"/>
<feature type="transmembrane region" description="Helical" evidence="1">
    <location>
        <begin position="180"/>
        <end position="198"/>
    </location>
</feature>
<feature type="chain" id="PRO_5026155020" evidence="2">
    <location>
        <begin position="20"/>
        <end position="263"/>
    </location>
</feature>
<accession>A0A6I6JJY9</accession>
<dbReference type="Proteomes" id="UP000428260">
    <property type="component" value="Chromosome"/>
</dbReference>
<keyword evidence="2" id="KW-0732">Signal</keyword>
<evidence type="ECO:0000313" key="4">
    <source>
        <dbReference type="EMBL" id="QGY43156.1"/>
    </source>
</evidence>
<proteinExistence type="predicted"/>
<feature type="signal peptide" evidence="2">
    <location>
        <begin position="1"/>
        <end position="19"/>
    </location>
</feature>
<dbReference type="AlphaFoldDB" id="A0A6I6JJY9"/>
<evidence type="ECO:0000259" key="3">
    <source>
        <dbReference type="Pfam" id="PF04536"/>
    </source>
</evidence>
<reference evidence="4 5" key="1">
    <citation type="submission" date="2019-11" db="EMBL/GenBank/DDBJ databases">
        <authorList>
            <person name="Zheng R.K."/>
            <person name="Sun C.M."/>
        </authorList>
    </citation>
    <scope>NUCLEOTIDE SEQUENCE [LARGE SCALE GENOMIC DNA]</scope>
    <source>
        <strain evidence="4 5">WC007</strain>
    </source>
</reference>
<keyword evidence="1" id="KW-0472">Membrane</keyword>
<organism evidence="4 5">
    <name type="scientific">Maribellus comscasis</name>
    <dbReference type="NCBI Taxonomy" id="2681766"/>
    <lineage>
        <taxon>Bacteria</taxon>
        <taxon>Pseudomonadati</taxon>
        <taxon>Bacteroidota</taxon>
        <taxon>Bacteroidia</taxon>
        <taxon>Marinilabiliales</taxon>
        <taxon>Prolixibacteraceae</taxon>
        <taxon>Maribellus</taxon>
    </lineage>
</organism>
<keyword evidence="1" id="KW-1133">Transmembrane helix</keyword>
<keyword evidence="1" id="KW-0812">Transmembrane</keyword>
<dbReference type="RefSeq" id="WP_158864011.1">
    <property type="nucleotide sequence ID" value="NZ_CP046401.1"/>
</dbReference>
<dbReference type="Pfam" id="PF04536">
    <property type="entry name" value="TPM_phosphatase"/>
    <property type="match status" value="1"/>
</dbReference>